<dbReference type="NCBIfam" id="TIGR04265">
    <property type="entry name" value="bac_cardiolipin"/>
    <property type="match status" value="1"/>
</dbReference>
<keyword evidence="4 15" id="KW-0808">Transferase</keyword>
<keyword evidence="2" id="KW-1003">Cell membrane</keyword>
<dbReference type="InterPro" id="IPR001736">
    <property type="entry name" value="PLipase_D/transphosphatidylase"/>
</dbReference>
<keyword evidence="10" id="KW-0594">Phospholipid biosynthesis</keyword>
<keyword evidence="5 13" id="KW-0812">Transmembrane</keyword>
<dbReference type="SUPFAM" id="SSF56024">
    <property type="entry name" value="Phospholipase D/nuclease"/>
    <property type="match status" value="2"/>
</dbReference>
<dbReference type="EC" id="2.7.8.-" evidence="12"/>
<dbReference type="OrthoDB" id="9762009at2"/>
<dbReference type="GO" id="GO:0008808">
    <property type="term" value="F:cardiolipin synthase activity"/>
    <property type="evidence" value="ECO:0007669"/>
    <property type="project" value="UniProtKB-UniRule"/>
</dbReference>
<feature type="transmembrane region" description="Helical" evidence="13">
    <location>
        <begin position="36"/>
        <end position="57"/>
    </location>
</feature>
<dbReference type="AlphaFoldDB" id="A0A5C6BNP4"/>
<evidence type="ECO:0000256" key="12">
    <source>
        <dbReference type="NCBIfam" id="TIGR04265"/>
    </source>
</evidence>
<dbReference type="GO" id="GO:0005886">
    <property type="term" value="C:plasma membrane"/>
    <property type="evidence" value="ECO:0007669"/>
    <property type="project" value="UniProtKB-SubCell"/>
</dbReference>
<dbReference type="CDD" id="cd09155">
    <property type="entry name" value="PLDc_PaCLS_like_1"/>
    <property type="match status" value="1"/>
</dbReference>
<evidence type="ECO:0000259" key="14">
    <source>
        <dbReference type="PROSITE" id="PS50035"/>
    </source>
</evidence>
<dbReference type="GO" id="GO:0032049">
    <property type="term" value="P:cardiolipin biosynthetic process"/>
    <property type="evidence" value="ECO:0007669"/>
    <property type="project" value="UniProtKB-UniRule"/>
</dbReference>
<keyword evidence="11" id="KW-1208">Phospholipid metabolism</keyword>
<proteinExistence type="predicted"/>
<evidence type="ECO:0000313" key="15">
    <source>
        <dbReference type="EMBL" id="TWU12679.1"/>
    </source>
</evidence>
<evidence type="ECO:0000256" key="2">
    <source>
        <dbReference type="ARBA" id="ARBA00022475"/>
    </source>
</evidence>
<dbReference type="RefSeq" id="WP_146370116.1">
    <property type="nucleotide sequence ID" value="NZ_SJPP01000001.1"/>
</dbReference>
<keyword evidence="7 13" id="KW-1133">Transmembrane helix</keyword>
<dbReference type="InterPro" id="IPR025202">
    <property type="entry name" value="PLD-like_dom"/>
</dbReference>
<dbReference type="PROSITE" id="PS50035">
    <property type="entry name" value="PLD"/>
    <property type="match status" value="2"/>
</dbReference>
<accession>A0A5C6BNP4</accession>
<reference evidence="15 16" key="1">
    <citation type="submission" date="2019-02" db="EMBL/GenBank/DDBJ databases">
        <title>Deep-cultivation of Planctomycetes and their phenomic and genomic characterization uncovers novel biology.</title>
        <authorList>
            <person name="Wiegand S."/>
            <person name="Jogler M."/>
            <person name="Boedeker C."/>
            <person name="Pinto D."/>
            <person name="Vollmers J."/>
            <person name="Rivas-Marin E."/>
            <person name="Kohn T."/>
            <person name="Peeters S.H."/>
            <person name="Heuer A."/>
            <person name="Rast P."/>
            <person name="Oberbeckmann S."/>
            <person name="Bunk B."/>
            <person name="Jeske O."/>
            <person name="Meyerdierks A."/>
            <person name="Storesund J.E."/>
            <person name="Kallscheuer N."/>
            <person name="Luecker S."/>
            <person name="Lage O.M."/>
            <person name="Pohl T."/>
            <person name="Merkel B.J."/>
            <person name="Hornburger P."/>
            <person name="Mueller R.-W."/>
            <person name="Bruemmer F."/>
            <person name="Labrenz M."/>
            <person name="Spormann A.M."/>
            <person name="Op Den Camp H."/>
            <person name="Overmann J."/>
            <person name="Amann R."/>
            <person name="Jetten M.S.M."/>
            <person name="Mascher T."/>
            <person name="Medema M.H."/>
            <person name="Devos D.P."/>
            <person name="Kaster A.-K."/>
            <person name="Ovreas L."/>
            <person name="Rohde M."/>
            <person name="Galperin M.Y."/>
            <person name="Jogler C."/>
        </authorList>
    </citation>
    <scope>NUCLEOTIDE SEQUENCE [LARGE SCALE GENOMIC DNA]</scope>
    <source>
        <strain evidence="15 16">CA54</strain>
    </source>
</reference>
<sequence>MDLTFSFLGLAIFLVELVGVYSAVHAILFTRTSQGAIAWAFPLVLFPFAAVPLYWVFGGKKFEGYVCARREGEMRLKHITEELAQYSEEFTSGLEHPVDDLKVVEQLAALPFTKHNHVELLVDGPATFAAIFAGIQSAQDYILIQFFIVHDDELGRELQKHLLGKLKAGVRVYFLYDGIGCYKLPKEYLRALIDAGAEVSSFRNSTGWRTRFQLNFRNHRKIVLVDGQSAYVGGHNVGDEYMGRSQRFGHWRDTHVKLTGPAVQCVQLSFIEDWYCATHQAPKLVWAPQAAADGDKDTIVIASGPADELETCSLFFVQAIHSARRRLWITSPYFVPDAQVIAALQLAALRGVDVRILLPEKPDHLLVYLSGFSFVEETEPAGVKFYRYQPGFLHQKVMLVDDQFATVGTANLDNRSFRLNFEITIAALDKDFAAEVAAMLETDFANSRLTGADELRARPWWFKVAVQVSRLMAPVQ</sequence>
<evidence type="ECO:0000256" key="5">
    <source>
        <dbReference type="ARBA" id="ARBA00022692"/>
    </source>
</evidence>
<dbReference type="SMART" id="SM00155">
    <property type="entry name" value="PLDc"/>
    <property type="match status" value="2"/>
</dbReference>
<comment type="caution">
    <text evidence="15">The sequence shown here is derived from an EMBL/GenBank/DDBJ whole genome shotgun (WGS) entry which is preliminary data.</text>
</comment>
<organism evidence="15 16">
    <name type="scientific">Symmachiella macrocystis</name>
    <dbReference type="NCBI Taxonomy" id="2527985"/>
    <lineage>
        <taxon>Bacteria</taxon>
        <taxon>Pseudomonadati</taxon>
        <taxon>Planctomycetota</taxon>
        <taxon>Planctomycetia</taxon>
        <taxon>Planctomycetales</taxon>
        <taxon>Planctomycetaceae</taxon>
        <taxon>Symmachiella</taxon>
    </lineage>
</organism>
<evidence type="ECO:0000256" key="3">
    <source>
        <dbReference type="ARBA" id="ARBA00022516"/>
    </source>
</evidence>
<name>A0A5C6BNP4_9PLAN</name>
<evidence type="ECO:0000256" key="4">
    <source>
        <dbReference type="ARBA" id="ARBA00022679"/>
    </source>
</evidence>
<dbReference type="PANTHER" id="PTHR21248:SF22">
    <property type="entry name" value="PHOSPHOLIPASE D"/>
    <property type="match status" value="1"/>
</dbReference>
<keyword evidence="3" id="KW-0444">Lipid biosynthesis</keyword>
<dbReference type="PANTHER" id="PTHR21248">
    <property type="entry name" value="CARDIOLIPIN SYNTHASE"/>
    <property type="match status" value="1"/>
</dbReference>
<dbReference type="EMBL" id="SJPP01000001">
    <property type="protein sequence ID" value="TWU12679.1"/>
    <property type="molecule type" value="Genomic_DNA"/>
</dbReference>
<keyword evidence="16" id="KW-1185">Reference proteome</keyword>
<gene>
    <name evidence="15" type="primary">clsA_2</name>
    <name evidence="15" type="ORF">CA54_15040</name>
</gene>
<protein>
    <recommendedName>
        <fullName evidence="12">Cardiolipin synthase</fullName>
        <ecNumber evidence="12">2.7.8.-</ecNumber>
    </recommendedName>
</protein>
<dbReference type="Gene3D" id="3.30.870.10">
    <property type="entry name" value="Endonuclease Chain A"/>
    <property type="match status" value="2"/>
</dbReference>
<keyword evidence="6" id="KW-0677">Repeat</keyword>
<comment type="subcellular location">
    <subcellularLocation>
        <location evidence="1">Cell membrane</location>
    </subcellularLocation>
</comment>
<keyword evidence="9 13" id="KW-0472">Membrane</keyword>
<evidence type="ECO:0000256" key="9">
    <source>
        <dbReference type="ARBA" id="ARBA00023136"/>
    </source>
</evidence>
<dbReference type="Pfam" id="PF13091">
    <property type="entry name" value="PLDc_2"/>
    <property type="match status" value="2"/>
</dbReference>
<dbReference type="FunFam" id="3.30.870.10:FF:000014">
    <property type="entry name" value="Cardiolipin synthase"/>
    <property type="match status" value="1"/>
</dbReference>
<feature type="domain" description="PLD phosphodiesterase" evidence="14">
    <location>
        <begin position="389"/>
        <end position="416"/>
    </location>
</feature>
<evidence type="ECO:0000256" key="10">
    <source>
        <dbReference type="ARBA" id="ARBA00023209"/>
    </source>
</evidence>
<keyword evidence="8" id="KW-0443">Lipid metabolism</keyword>
<evidence type="ECO:0000256" key="8">
    <source>
        <dbReference type="ARBA" id="ARBA00023098"/>
    </source>
</evidence>
<evidence type="ECO:0000256" key="11">
    <source>
        <dbReference type="ARBA" id="ARBA00023264"/>
    </source>
</evidence>
<evidence type="ECO:0000256" key="6">
    <source>
        <dbReference type="ARBA" id="ARBA00022737"/>
    </source>
</evidence>
<evidence type="ECO:0000313" key="16">
    <source>
        <dbReference type="Proteomes" id="UP000320735"/>
    </source>
</evidence>
<dbReference type="Proteomes" id="UP000320735">
    <property type="component" value="Unassembled WGS sequence"/>
</dbReference>
<evidence type="ECO:0000256" key="7">
    <source>
        <dbReference type="ARBA" id="ARBA00022989"/>
    </source>
</evidence>
<feature type="domain" description="PLD phosphodiesterase" evidence="14">
    <location>
        <begin position="214"/>
        <end position="241"/>
    </location>
</feature>
<dbReference type="CDD" id="cd09161">
    <property type="entry name" value="PLDc_PaCLS_like_2"/>
    <property type="match status" value="1"/>
</dbReference>
<feature type="transmembrane region" description="Helical" evidence="13">
    <location>
        <begin position="6"/>
        <end position="29"/>
    </location>
</feature>
<evidence type="ECO:0000256" key="13">
    <source>
        <dbReference type="SAM" id="Phobius"/>
    </source>
</evidence>
<dbReference type="InterPro" id="IPR022924">
    <property type="entry name" value="Cardiolipin_synthase"/>
</dbReference>
<evidence type="ECO:0000256" key="1">
    <source>
        <dbReference type="ARBA" id="ARBA00004236"/>
    </source>
</evidence>